<dbReference type="AlphaFoldDB" id="A0A135I102"/>
<sequence>MKSYNNINCISKQFVPIMRQKTRLKAWGTELASARTSMQRDDFLLLLISACLEHFVSAA</sequence>
<evidence type="ECO:0000313" key="1">
    <source>
        <dbReference type="EMBL" id="KXF79088.1"/>
    </source>
</evidence>
<accession>A0A135I102</accession>
<organism evidence="1 2">
    <name type="scientific">Paramesorhizobium deserti</name>
    <dbReference type="NCBI Taxonomy" id="1494590"/>
    <lineage>
        <taxon>Bacteria</taxon>
        <taxon>Pseudomonadati</taxon>
        <taxon>Pseudomonadota</taxon>
        <taxon>Alphaproteobacteria</taxon>
        <taxon>Hyphomicrobiales</taxon>
        <taxon>Phyllobacteriaceae</taxon>
        <taxon>Paramesorhizobium</taxon>
    </lineage>
</organism>
<reference evidence="1 2" key="1">
    <citation type="submission" date="2015-11" db="EMBL/GenBank/DDBJ databases">
        <title>Draft genome sequence of Paramesorhizobium deserti A-3-E, a strain highly resistant to diverse beta-lactam antibiotics.</title>
        <authorList>
            <person name="Lv R."/>
            <person name="Yang X."/>
            <person name="Fang N."/>
            <person name="Guo J."/>
            <person name="Luo X."/>
            <person name="Peng F."/>
            <person name="Yang R."/>
            <person name="Cui Y."/>
            <person name="Fang C."/>
            <person name="Song Y."/>
        </authorList>
    </citation>
    <scope>NUCLEOTIDE SEQUENCE [LARGE SCALE GENOMIC DNA]</scope>
    <source>
        <strain evidence="1 2">A-3-E</strain>
    </source>
</reference>
<name>A0A135I102_9HYPH</name>
<comment type="caution">
    <text evidence="1">The sequence shown here is derived from an EMBL/GenBank/DDBJ whole genome shotgun (WGS) entry which is preliminary data.</text>
</comment>
<evidence type="ECO:0000313" key="2">
    <source>
        <dbReference type="Proteomes" id="UP000070107"/>
    </source>
</evidence>
<dbReference type="Proteomes" id="UP000070107">
    <property type="component" value="Unassembled WGS sequence"/>
</dbReference>
<protein>
    <submittedName>
        <fullName evidence="1">Uncharacterized protein</fullName>
    </submittedName>
</protein>
<keyword evidence="2" id="KW-1185">Reference proteome</keyword>
<dbReference type="EMBL" id="LNTU01000001">
    <property type="protein sequence ID" value="KXF79088.1"/>
    <property type="molecule type" value="Genomic_DNA"/>
</dbReference>
<dbReference type="STRING" id="1494590.ATN84_04980"/>
<proteinExistence type="predicted"/>
<gene>
    <name evidence="1" type="ORF">ATN84_04980</name>
</gene>